<keyword evidence="3" id="KW-1185">Reference proteome</keyword>
<evidence type="ECO:0000256" key="1">
    <source>
        <dbReference type="SAM" id="MobiDB-lite"/>
    </source>
</evidence>
<feature type="compositionally biased region" description="Low complexity" evidence="1">
    <location>
        <begin position="39"/>
        <end position="49"/>
    </location>
</feature>
<accession>A0A2L2TVD0</accession>
<proteinExistence type="predicted"/>
<dbReference type="Proteomes" id="UP000245910">
    <property type="component" value="Chromosome I"/>
</dbReference>
<name>A0A2L2TVD0_9HYPO</name>
<reference evidence="3" key="1">
    <citation type="submission" date="2014-10" db="EMBL/GenBank/DDBJ databases">
        <authorList>
            <person name="King R."/>
        </authorList>
    </citation>
    <scope>NUCLEOTIDE SEQUENCE [LARGE SCALE GENOMIC DNA]</scope>
    <source>
        <strain evidence="3">A3/5</strain>
    </source>
</reference>
<protein>
    <submittedName>
        <fullName evidence="2">Uncharacterized protein</fullName>
    </submittedName>
</protein>
<evidence type="ECO:0000313" key="2">
    <source>
        <dbReference type="EMBL" id="CEI65500.1"/>
    </source>
</evidence>
<feature type="compositionally biased region" description="Acidic residues" evidence="1">
    <location>
        <begin position="50"/>
        <end position="60"/>
    </location>
</feature>
<sequence length="100" mass="10950">MFNHYVGQGPKLSRDHNNGPKQQWANSDGHHDKKRGGRQSSKAQSQEQESANEDLLDEELSDKAMEELGESDSSRLKSPAPSQENDASSFLPTGAFGCGF</sequence>
<feature type="region of interest" description="Disordered" evidence="1">
    <location>
        <begin position="1"/>
        <end position="100"/>
    </location>
</feature>
<feature type="compositionally biased region" description="Polar residues" evidence="1">
    <location>
        <begin position="80"/>
        <end position="91"/>
    </location>
</feature>
<dbReference type="AlphaFoldDB" id="A0A2L2TVD0"/>
<organism evidence="2 3">
    <name type="scientific">Fusarium venenatum</name>
    <dbReference type="NCBI Taxonomy" id="56646"/>
    <lineage>
        <taxon>Eukaryota</taxon>
        <taxon>Fungi</taxon>
        <taxon>Dikarya</taxon>
        <taxon>Ascomycota</taxon>
        <taxon>Pezizomycotina</taxon>
        <taxon>Sordariomycetes</taxon>
        <taxon>Hypocreomycetidae</taxon>
        <taxon>Hypocreales</taxon>
        <taxon>Nectriaceae</taxon>
        <taxon>Fusarium</taxon>
    </lineage>
</organism>
<evidence type="ECO:0000313" key="3">
    <source>
        <dbReference type="Proteomes" id="UP000245910"/>
    </source>
</evidence>
<dbReference type="EMBL" id="LN649229">
    <property type="protein sequence ID" value="CEI65500.1"/>
    <property type="molecule type" value="Genomic_DNA"/>
</dbReference>